<dbReference type="InterPro" id="IPR002347">
    <property type="entry name" value="SDR_fam"/>
</dbReference>
<dbReference type="PANTHER" id="PTHR44196">
    <property type="entry name" value="DEHYDROGENASE/REDUCTASE SDR FAMILY MEMBER 7B"/>
    <property type="match status" value="1"/>
</dbReference>
<dbReference type="InterPro" id="IPR036291">
    <property type="entry name" value="NAD(P)-bd_dom_sf"/>
</dbReference>
<keyword evidence="2" id="KW-0560">Oxidoreductase</keyword>
<dbReference type="Gene3D" id="3.40.50.720">
    <property type="entry name" value="NAD(P)-binding Rossmann-like Domain"/>
    <property type="match status" value="1"/>
</dbReference>
<dbReference type="EMBL" id="CP115300">
    <property type="protein sequence ID" value="WBO63193.1"/>
    <property type="molecule type" value="Genomic_DNA"/>
</dbReference>
<reference evidence="3 4" key="1">
    <citation type="submission" date="2022-12" db="EMBL/GenBank/DDBJ databases">
        <authorList>
            <person name="Mo P."/>
        </authorList>
    </citation>
    <scope>NUCLEOTIDE SEQUENCE [LARGE SCALE GENOMIC DNA]</scope>
    <source>
        <strain evidence="3 4">HUAS 2-6</strain>
    </source>
</reference>
<dbReference type="Pfam" id="PF00106">
    <property type="entry name" value="adh_short"/>
    <property type="match status" value="1"/>
</dbReference>
<accession>A0ABY7P1H0</accession>
<evidence type="ECO:0000256" key="1">
    <source>
        <dbReference type="ARBA" id="ARBA00006484"/>
    </source>
</evidence>
<dbReference type="PANTHER" id="PTHR44196:SF1">
    <property type="entry name" value="DEHYDROGENASE_REDUCTASE SDR FAMILY MEMBER 7B"/>
    <property type="match status" value="1"/>
</dbReference>
<sequence length="240" mass="24577">MVGAAGSCGTHLPRAARRAPFRARAVVHGPTGRRRVAGLGVHEVSEADLADPDAVRQALENADFVYMIPPAFHPEEDLFTLLTLHAVAPVQLVRAALPGMLSAEEGAVVTVASLLAFNAGGADPRLPRRTLYLAAEAATLGFTRTLAGELAGTPVRVQVVCPGVVATDWNNGAGRDLPWAMSPEDVASAGLAGLRLGEAVCVPGLEGQAAALDALLAAGTALLAGGNRPALAARYTDSRA</sequence>
<protein>
    <submittedName>
        <fullName evidence="3">SDR family NAD(P)-dependent oxidoreductase</fullName>
    </submittedName>
</protein>
<evidence type="ECO:0000256" key="2">
    <source>
        <dbReference type="ARBA" id="ARBA00023002"/>
    </source>
</evidence>
<dbReference type="RefSeq" id="WP_270081079.1">
    <property type="nucleotide sequence ID" value="NZ_CP115300.1"/>
</dbReference>
<keyword evidence="4" id="KW-1185">Reference proteome</keyword>
<evidence type="ECO:0000313" key="3">
    <source>
        <dbReference type="EMBL" id="WBO63193.1"/>
    </source>
</evidence>
<organism evidence="3 4">
    <name type="scientific">Streptomyces camelliae</name>
    <dbReference type="NCBI Taxonomy" id="3004093"/>
    <lineage>
        <taxon>Bacteria</taxon>
        <taxon>Bacillati</taxon>
        <taxon>Actinomycetota</taxon>
        <taxon>Actinomycetes</taxon>
        <taxon>Kitasatosporales</taxon>
        <taxon>Streptomycetaceae</taxon>
        <taxon>Streptomyces</taxon>
    </lineage>
</organism>
<name>A0ABY7P1H0_9ACTN</name>
<proteinExistence type="inferred from homology"/>
<evidence type="ECO:0000313" key="4">
    <source>
        <dbReference type="Proteomes" id="UP001212326"/>
    </source>
</evidence>
<dbReference type="PRINTS" id="PR00081">
    <property type="entry name" value="GDHRDH"/>
</dbReference>
<gene>
    <name evidence="3" type="ORF">O1G22_10300</name>
</gene>
<dbReference type="SUPFAM" id="SSF51735">
    <property type="entry name" value="NAD(P)-binding Rossmann-fold domains"/>
    <property type="match status" value="1"/>
</dbReference>
<comment type="similarity">
    <text evidence="1">Belongs to the short-chain dehydrogenases/reductases (SDR) family.</text>
</comment>
<dbReference type="CDD" id="cd05233">
    <property type="entry name" value="SDR_c"/>
    <property type="match status" value="1"/>
</dbReference>
<dbReference type="Proteomes" id="UP001212326">
    <property type="component" value="Chromosome"/>
</dbReference>